<sequence>MAKLILSLLLLTVLYALPSKAGYSIVFPATGSVLEAGYIYNITWTLTKDTPTEPAIDVILTQGPPDNLMPLMTICKDIDPTALICQFSIPTTIKSAIDYALTIGKSTANVGYSSYFTIKGVGVLAQGNNGCPNMGGHKCTDPLSPCCGIDGYCGIGPGFCDKGCDPKFSYGGTCNAKPKRKRFSTETWIFSFGSGNLLAVGMGIEEVTDEDERIVNLIAGSE</sequence>
<accession>A0A9N9ACD3</accession>
<comment type="caution">
    <text evidence="5">The sequence shown here is derived from an EMBL/GenBank/DDBJ whole genome shotgun (WGS) entry which is preliminary data.</text>
</comment>
<dbReference type="Proteomes" id="UP000789375">
    <property type="component" value="Unassembled WGS sequence"/>
</dbReference>
<keyword evidence="6" id="KW-1185">Reference proteome</keyword>
<proteinExistence type="predicted"/>
<name>A0A9N9ACD3_FUNMO</name>
<keyword evidence="2 3" id="KW-0732">Signal</keyword>
<feature type="domain" description="Yeast cell wall synthesis Kre9/Knh1-like N-terminal" evidence="4">
    <location>
        <begin position="28"/>
        <end position="118"/>
    </location>
</feature>
<evidence type="ECO:0000256" key="1">
    <source>
        <dbReference type="ARBA" id="ARBA00022669"/>
    </source>
</evidence>
<evidence type="ECO:0000256" key="3">
    <source>
        <dbReference type="SAM" id="SignalP"/>
    </source>
</evidence>
<evidence type="ECO:0000256" key="2">
    <source>
        <dbReference type="ARBA" id="ARBA00022729"/>
    </source>
</evidence>
<dbReference type="Pfam" id="PF10342">
    <property type="entry name" value="Kre9_KNH"/>
    <property type="match status" value="1"/>
</dbReference>
<dbReference type="Gene3D" id="3.30.60.10">
    <property type="entry name" value="Endochitinase-like"/>
    <property type="match status" value="1"/>
</dbReference>
<gene>
    <name evidence="5" type="ORF">FMOSSE_LOCUS5256</name>
</gene>
<reference evidence="5" key="1">
    <citation type="submission" date="2021-06" db="EMBL/GenBank/DDBJ databases">
        <authorList>
            <person name="Kallberg Y."/>
            <person name="Tangrot J."/>
            <person name="Rosling A."/>
        </authorList>
    </citation>
    <scope>NUCLEOTIDE SEQUENCE</scope>
    <source>
        <strain evidence="5">87-6 pot B 2015</strain>
    </source>
</reference>
<feature type="signal peptide" evidence="3">
    <location>
        <begin position="1"/>
        <end position="16"/>
    </location>
</feature>
<dbReference type="PANTHER" id="PTHR40633:SF1">
    <property type="entry name" value="GPI ANCHORED SERINE-THREONINE RICH PROTEIN (AFU_ORTHOLOGUE AFUA_1G03630)"/>
    <property type="match status" value="1"/>
</dbReference>
<organism evidence="5 6">
    <name type="scientific">Funneliformis mosseae</name>
    <name type="common">Endomycorrhizal fungus</name>
    <name type="synonym">Glomus mosseae</name>
    <dbReference type="NCBI Taxonomy" id="27381"/>
    <lineage>
        <taxon>Eukaryota</taxon>
        <taxon>Fungi</taxon>
        <taxon>Fungi incertae sedis</taxon>
        <taxon>Mucoromycota</taxon>
        <taxon>Glomeromycotina</taxon>
        <taxon>Glomeromycetes</taxon>
        <taxon>Glomerales</taxon>
        <taxon>Glomeraceae</taxon>
        <taxon>Funneliformis</taxon>
    </lineage>
</organism>
<evidence type="ECO:0000313" key="6">
    <source>
        <dbReference type="Proteomes" id="UP000789375"/>
    </source>
</evidence>
<dbReference type="InterPro" id="IPR018466">
    <property type="entry name" value="Kre9/Knh1-like_N"/>
</dbReference>
<dbReference type="InterPro" id="IPR036861">
    <property type="entry name" value="Endochitinase-like_sf"/>
</dbReference>
<evidence type="ECO:0000313" key="5">
    <source>
        <dbReference type="EMBL" id="CAG8525716.1"/>
    </source>
</evidence>
<dbReference type="EMBL" id="CAJVPP010000974">
    <property type="protein sequence ID" value="CAG8525716.1"/>
    <property type="molecule type" value="Genomic_DNA"/>
</dbReference>
<protein>
    <submittedName>
        <fullName evidence="5">10491_t:CDS:1</fullName>
    </submittedName>
</protein>
<dbReference type="SUPFAM" id="SSF57016">
    <property type="entry name" value="Plant lectins/antimicrobial peptides"/>
    <property type="match status" value="1"/>
</dbReference>
<dbReference type="PANTHER" id="PTHR40633">
    <property type="entry name" value="MATRIX PROTEIN, PUTATIVE (AFU_ORTHOLOGUE AFUA_8G05410)-RELATED"/>
    <property type="match status" value="1"/>
</dbReference>
<dbReference type="GO" id="GO:0008061">
    <property type="term" value="F:chitin binding"/>
    <property type="evidence" value="ECO:0007669"/>
    <property type="project" value="UniProtKB-KW"/>
</dbReference>
<dbReference type="AlphaFoldDB" id="A0A9N9ACD3"/>
<dbReference type="InterPro" id="IPR052982">
    <property type="entry name" value="SRP1/TIP1-like"/>
</dbReference>
<keyword evidence="1" id="KW-0147">Chitin-binding</keyword>
<feature type="chain" id="PRO_5040172429" evidence="3">
    <location>
        <begin position="17"/>
        <end position="222"/>
    </location>
</feature>
<evidence type="ECO:0000259" key="4">
    <source>
        <dbReference type="Pfam" id="PF10342"/>
    </source>
</evidence>